<reference evidence="2" key="1">
    <citation type="submission" date="2018-07" db="EMBL/GenBank/DDBJ databases">
        <title>Streptacidiphilus bronchialis DSM 106435 chromosome.</title>
        <authorList>
            <person name="Batra D."/>
            <person name="Gulvik C.A."/>
        </authorList>
    </citation>
    <scope>NUCLEOTIDE SEQUENCE [LARGE SCALE GENOMIC DNA]</scope>
    <source>
        <strain evidence="2">DSM 106435</strain>
    </source>
</reference>
<organism evidence="1 2">
    <name type="scientific">Peterkaempfera bronchialis</name>
    <dbReference type="NCBI Taxonomy" id="2126346"/>
    <lineage>
        <taxon>Bacteria</taxon>
        <taxon>Bacillati</taxon>
        <taxon>Actinomycetota</taxon>
        <taxon>Actinomycetes</taxon>
        <taxon>Kitasatosporales</taxon>
        <taxon>Streptomycetaceae</taxon>
        <taxon>Peterkaempfera</taxon>
    </lineage>
</organism>
<dbReference type="Pfam" id="PF08962">
    <property type="entry name" value="Rv2632c-like"/>
    <property type="match status" value="1"/>
</dbReference>
<proteinExistence type="predicted"/>
<keyword evidence="2" id="KW-1185">Reference proteome</keyword>
<gene>
    <name evidence="1" type="ORF">C7M71_020445</name>
</gene>
<dbReference type="KEGG" id="stri:C7M71_020445"/>
<dbReference type="Proteomes" id="UP000249340">
    <property type="component" value="Chromosome"/>
</dbReference>
<dbReference type="InterPro" id="IPR038070">
    <property type="entry name" value="Rv2632c-like_sf"/>
</dbReference>
<sequence>MDTMRHEWDVRLFFDEDGRHTECEARLVGERAPGVTARGASTCSDTDRPEARIGEELAAARALSALARKVFSQASGDIEDEVRRPIHLMY</sequence>
<dbReference type="SUPFAM" id="SSF143212">
    <property type="entry name" value="Rv2632c-like"/>
    <property type="match status" value="1"/>
</dbReference>
<name>A0A345T0B9_9ACTN</name>
<evidence type="ECO:0000313" key="2">
    <source>
        <dbReference type="Proteomes" id="UP000249340"/>
    </source>
</evidence>
<accession>A0A345T0B9</accession>
<dbReference type="Gene3D" id="3.30.160.240">
    <property type="entry name" value="Rv1738"/>
    <property type="match status" value="1"/>
</dbReference>
<evidence type="ECO:0000313" key="1">
    <source>
        <dbReference type="EMBL" id="AXI79424.1"/>
    </source>
</evidence>
<dbReference type="AlphaFoldDB" id="A0A345T0B9"/>
<dbReference type="InterPro" id="IPR015057">
    <property type="entry name" value="Rv2632c-like"/>
</dbReference>
<protein>
    <submittedName>
        <fullName evidence="1">DUF1876 domain-containing protein</fullName>
    </submittedName>
</protein>
<dbReference type="EMBL" id="CP031264">
    <property type="protein sequence ID" value="AXI79424.1"/>
    <property type="molecule type" value="Genomic_DNA"/>
</dbReference>
<dbReference type="OrthoDB" id="4828144at2"/>